<evidence type="ECO:0000256" key="2">
    <source>
        <dbReference type="ARBA" id="ARBA00022771"/>
    </source>
</evidence>
<evidence type="ECO:0000256" key="3">
    <source>
        <dbReference type="ARBA" id="ARBA00022833"/>
    </source>
</evidence>
<keyword evidence="7" id="KW-1185">Reference proteome</keyword>
<feature type="domain" description="SWIM-type" evidence="5">
    <location>
        <begin position="104"/>
        <end position="146"/>
    </location>
</feature>
<gene>
    <name evidence="6" type="ORF">E3N88_36156</name>
</gene>
<name>A0A5N6M3Z7_9ASTR</name>
<reference evidence="6 7" key="1">
    <citation type="submission" date="2019-05" db="EMBL/GenBank/DDBJ databases">
        <title>Mikania micrantha, genome provides insights into the molecular mechanism of rapid growth.</title>
        <authorList>
            <person name="Liu B."/>
        </authorList>
    </citation>
    <scope>NUCLEOTIDE SEQUENCE [LARGE SCALE GENOMIC DNA]</scope>
    <source>
        <strain evidence="6">NLD-2019</strain>
        <tissue evidence="6">Leaf</tissue>
    </source>
</reference>
<comment type="caution">
    <text evidence="6">The sequence shown here is derived from an EMBL/GenBank/DDBJ whole genome shotgun (WGS) entry which is preliminary data.</text>
</comment>
<dbReference type="Proteomes" id="UP000326396">
    <property type="component" value="Linkage Group LG7"/>
</dbReference>
<organism evidence="6 7">
    <name type="scientific">Mikania micrantha</name>
    <name type="common">bitter vine</name>
    <dbReference type="NCBI Taxonomy" id="192012"/>
    <lineage>
        <taxon>Eukaryota</taxon>
        <taxon>Viridiplantae</taxon>
        <taxon>Streptophyta</taxon>
        <taxon>Embryophyta</taxon>
        <taxon>Tracheophyta</taxon>
        <taxon>Spermatophyta</taxon>
        <taxon>Magnoliopsida</taxon>
        <taxon>eudicotyledons</taxon>
        <taxon>Gunneridae</taxon>
        <taxon>Pentapetalae</taxon>
        <taxon>asterids</taxon>
        <taxon>campanulids</taxon>
        <taxon>Asterales</taxon>
        <taxon>Asteraceae</taxon>
        <taxon>Asteroideae</taxon>
        <taxon>Heliantheae alliance</taxon>
        <taxon>Eupatorieae</taxon>
        <taxon>Mikania</taxon>
    </lineage>
</organism>
<keyword evidence="1" id="KW-0479">Metal-binding</keyword>
<dbReference type="AlphaFoldDB" id="A0A5N6M3Z7"/>
<evidence type="ECO:0000256" key="4">
    <source>
        <dbReference type="PROSITE-ProRule" id="PRU00325"/>
    </source>
</evidence>
<dbReference type="EMBL" id="SZYD01000017">
    <property type="protein sequence ID" value="KAD3068276.1"/>
    <property type="molecule type" value="Genomic_DNA"/>
</dbReference>
<dbReference type="SMART" id="SM00575">
    <property type="entry name" value="ZnF_PMZ"/>
    <property type="match status" value="1"/>
</dbReference>
<evidence type="ECO:0000313" key="6">
    <source>
        <dbReference type="EMBL" id="KAD3068276.1"/>
    </source>
</evidence>
<keyword evidence="3" id="KW-0862">Zinc</keyword>
<keyword evidence="2 4" id="KW-0863">Zinc-finger</keyword>
<dbReference type="InterPro" id="IPR006564">
    <property type="entry name" value="Znf_PMZ"/>
</dbReference>
<dbReference type="PROSITE" id="PS50966">
    <property type="entry name" value="ZF_SWIM"/>
    <property type="match status" value="1"/>
</dbReference>
<evidence type="ECO:0000256" key="1">
    <source>
        <dbReference type="ARBA" id="ARBA00022723"/>
    </source>
</evidence>
<dbReference type="InterPro" id="IPR007527">
    <property type="entry name" value="Znf_SWIM"/>
</dbReference>
<sequence length="257" mass="29362">MPTCGYPKSQQNIGLGHTSLIGQSYVLLNNMCEVYNGKILEGRDKPIISAIEYIREYLMRRIVTVLRVIEKSEGLLTPYATKMLEVNKKEATHCHVRWNGGDLYEVSDKPGQQRVVDLGQKNCACRRWELTGMPCRHAVAAIWFMARMGKGLVLWKVGFILCTQWIGGDKFILLRLTQSMATHYGPSVNFLQLLHHLSITPKWVDPRRQEKGQQQKLRKWIILEGCQRKTLKGHVESVGTKATIEGLARVKVVKHLR</sequence>
<protein>
    <recommendedName>
        <fullName evidence="5">SWIM-type domain-containing protein</fullName>
    </recommendedName>
</protein>
<dbReference type="GO" id="GO:0008270">
    <property type="term" value="F:zinc ion binding"/>
    <property type="evidence" value="ECO:0007669"/>
    <property type="project" value="UniProtKB-KW"/>
</dbReference>
<dbReference type="PANTHER" id="PTHR31973:SF190">
    <property type="entry name" value="MULE TRANSPOSASE DOMAIN-CONTAINING PROTEIN"/>
    <property type="match status" value="1"/>
</dbReference>
<evidence type="ECO:0000259" key="5">
    <source>
        <dbReference type="PROSITE" id="PS50966"/>
    </source>
</evidence>
<accession>A0A5N6M3Z7</accession>
<proteinExistence type="predicted"/>
<evidence type="ECO:0000313" key="7">
    <source>
        <dbReference type="Proteomes" id="UP000326396"/>
    </source>
</evidence>
<dbReference type="OrthoDB" id="1744165at2759"/>
<dbReference type="Pfam" id="PF04434">
    <property type="entry name" value="SWIM"/>
    <property type="match status" value="1"/>
</dbReference>
<dbReference type="PANTHER" id="PTHR31973">
    <property type="entry name" value="POLYPROTEIN, PUTATIVE-RELATED"/>
    <property type="match status" value="1"/>
</dbReference>